<dbReference type="PROSITE" id="PS50082">
    <property type="entry name" value="WD_REPEATS_2"/>
    <property type="match status" value="4"/>
</dbReference>
<feature type="compositionally biased region" description="Basic and acidic residues" evidence="4">
    <location>
        <begin position="1738"/>
        <end position="1756"/>
    </location>
</feature>
<evidence type="ECO:0000256" key="4">
    <source>
        <dbReference type="SAM" id="MobiDB-lite"/>
    </source>
</evidence>
<accession>A0A7J6KFL0</accession>
<feature type="compositionally biased region" description="Basic and acidic residues" evidence="4">
    <location>
        <begin position="1355"/>
        <end position="1386"/>
    </location>
</feature>
<feature type="compositionally biased region" description="Polar residues" evidence="4">
    <location>
        <begin position="1526"/>
        <end position="1541"/>
    </location>
</feature>
<feature type="compositionally biased region" description="Low complexity" evidence="4">
    <location>
        <begin position="140"/>
        <end position="150"/>
    </location>
</feature>
<dbReference type="VEuPathDB" id="ToxoDB:TGME49_500325"/>
<feature type="compositionally biased region" description="Low complexity" evidence="4">
    <location>
        <begin position="1427"/>
        <end position="1450"/>
    </location>
</feature>
<feature type="compositionally biased region" description="Basic and acidic residues" evidence="4">
    <location>
        <begin position="57"/>
        <end position="69"/>
    </location>
</feature>
<feature type="compositionally biased region" description="Acidic residues" evidence="4">
    <location>
        <begin position="1286"/>
        <end position="1299"/>
    </location>
</feature>
<sequence>MEHSNASSRRPSSSASLPMLDTRLAFLHHGQRSSRRSSEKGTGPLCQTLDLHNSRPPPREHAAAETRKRLAKMDRQKVVENVLKSIDLSQLEDIQEAFYAADNRVSVDEVVELLLTHVDAWPRGDEASERGEVAHRLSRPGAASSPSQGASLADFAFSPIDCRVSSKHASRCSDREPGGPCADAVGDSEDPASSSEKSTKAQVASSPPEARGDHDVFSYLSQLLTTESAEGDVASEKRLKRMPSWLKERSARHEEMTALLIDAFSAIDIGGAGVISWEAFANALVDQGADHSGSSSNASDAAQYRFAGSKTLTNSHDRIEKVLYVEEIDRLFCLYYKAKQFSVVEPQHGSLDFTVSVPSGPLVDLCYIPPYSQLASVGADRSLRLWTSTAAPCKEKAACKTQPACVAFFSKSDGLLTGGIDGSVSLWGLQSMNLRHTQMGHDRVVNALLPLPYDDNLFASASADTAILIWDATRMAPVHALKGHRKSVSSLAFSANYSCLLSAGLDKDALVWSQCNMNKAICHLQGHPYALCGVAVVPNTPQVLTADASGAIRVWDLRNFRSLQTISSRMSSYGEMSSFCALPPHKRIATGGTRLDFYEWTGGQSRPAYFTDVDGCGDALFSAEVDAILTAGRDKIQLWSPQTGLPEDVLQGVRDREITAMSFDMRARLLYVGDSAGNIESFNALTGAAFQTFCKHPCDVCLFAFWGTSSNFLSASTDGLVMLHEQDGNAFALACATAPSPSRPGAPVALSEQVLASSSRSAAAVRYRVQLGPGGCSAMAVATALELVACASSCSVHVLCLKTLRRETTLRGPCAAVRALDFFEPLSLLAVGDQSGAISLWQPSSRTAPYSVWTCVYSWENLSHFDDLLLSGAELEDSPSEETSETDAWSRVSVHPAPSRPRVKDEGGQPYQKETRLSSLKSKKELVSSPSGPERGDILLEGETAPLVSSARPQDVIVKATTGLPESTPAPATRQSLLLPETPPFGLETRLTAEEAGPHLRREFPGETPPTTSAAAARGGERERREGSPGFRDLKTAHERRRMKTRNVSESQELVFTYRRKLKLGDAEDIAVPVGVTAVKFNTVQPEKTELFTADEKGFLRCWSYEHLLSAGRLRSGVARLSRRPCASPPTLHVAPFSCSAVEPDGGGRESLERRLARRLGDRVDVVSLQMQQWEKALLNADLSSSIDTVRSASTALTFRSSGKEDSGDSSGLLRDESLPWSLSEDSRQPERGLETRGRESEHVGGTDRSGSKREDQGGRGDRAEESGGGQARAEKQEREEKEKGEEEETEEAEEQEEGESGRRARPGARGGSREEGRRERPKESYSFGRLESRAFITQLARGGAAEEAGECAEDEHNRREGRKENSEREGQNKNVERNHMSEKHACSRSQQKRRKPHRSEVTLLWERAAHADAILTMHLYSSADLSPAGPSSSTADTAPPPDASSCSPPQHHETESGVLSLPAASVSSTKKPMNEERTTLPGTSHSGARPPSRPRADSPRSLKRSRSSPPSSRNEGASPEMPSEGDSQQLDANQNVSSAAHSPCNKKTPWLLTTGADKIVKTWRGDGAPLGKLACDSSRYWTALGNREAHWARRLDQARELLNLLSERFFLQDACSSSCSGSSASSGSSSSPCSSSSARRRLREREGTPCSAASSSPLSTCRRSASHFPFLRSPPSASFASSPGDGVFARRGRRAVSSKGLCLPRTDLEVRDAADEEPGSRALTLRRVWRAQHRREKKSEKRRENGRENEHEEERWPWRKTFSLSLSREGQRRGEVPSKSSSPNLRQTTRSNSSAGFATHASRTAILRHRQRFNPSRNAPLSEADSEAAILFEECLRKASPAGNAR</sequence>
<dbReference type="PROSITE" id="PS50222">
    <property type="entry name" value="EF_HAND_2"/>
    <property type="match status" value="1"/>
</dbReference>
<dbReference type="InterPro" id="IPR001680">
    <property type="entry name" value="WD40_rpt"/>
</dbReference>
<keyword evidence="7" id="KW-1185">Reference proteome</keyword>
<keyword evidence="1 3" id="KW-0853">WD repeat</keyword>
<dbReference type="Proteomes" id="UP000557509">
    <property type="component" value="Unassembled WGS sequence"/>
</dbReference>
<dbReference type="Gene3D" id="2.130.10.10">
    <property type="entry name" value="YVTN repeat-like/Quinoprotein amine dehydrogenase"/>
    <property type="match status" value="3"/>
</dbReference>
<evidence type="ECO:0000256" key="2">
    <source>
        <dbReference type="ARBA" id="ARBA00022737"/>
    </source>
</evidence>
<feature type="region of interest" description="Disordered" evidence="4">
    <location>
        <begin position="962"/>
        <end position="984"/>
    </location>
</feature>
<dbReference type="InterPro" id="IPR015943">
    <property type="entry name" value="WD40/YVTN_repeat-like_dom_sf"/>
</dbReference>
<feature type="region of interest" description="Disordered" evidence="4">
    <location>
        <begin position="1"/>
        <end position="69"/>
    </location>
</feature>
<dbReference type="CDD" id="cd00200">
    <property type="entry name" value="WD40"/>
    <property type="match status" value="1"/>
</dbReference>
<feature type="region of interest" description="Disordered" evidence="4">
    <location>
        <begin position="1197"/>
        <end position="1401"/>
    </location>
</feature>
<reference evidence="6 7" key="1">
    <citation type="submission" date="2020-03" db="EMBL/GenBank/DDBJ databases">
        <title>Genome sequence of Toxoplasma gondii RH-88 strain.</title>
        <authorList>
            <person name="Lorenzi H.A."/>
            <person name="Venepally P."/>
            <person name="Rozenberg A."/>
            <person name="Sibley D."/>
        </authorList>
    </citation>
    <scope>NUCLEOTIDE SEQUENCE [LARGE SCALE GENOMIC DNA]</scope>
    <source>
        <strain evidence="6 7">RH-88</strain>
    </source>
</reference>
<feature type="region of interest" description="Disordered" evidence="4">
    <location>
        <begin position="1732"/>
        <end position="1756"/>
    </location>
</feature>
<feature type="region of interest" description="Disordered" evidence="4">
    <location>
        <begin position="168"/>
        <end position="213"/>
    </location>
</feature>
<feature type="compositionally biased region" description="Polar residues" evidence="4">
    <location>
        <begin position="191"/>
        <end position="205"/>
    </location>
</feature>
<dbReference type="SUPFAM" id="SSF50978">
    <property type="entry name" value="WD40 repeat-like"/>
    <property type="match status" value="2"/>
</dbReference>
<proteinExistence type="predicted"/>
<feature type="region of interest" description="Disordered" evidence="4">
    <location>
        <begin position="999"/>
        <end position="1046"/>
    </location>
</feature>
<organism evidence="6 7">
    <name type="scientific">Toxoplasma gondii</name>
    <dbReference type="NCBI Taxonomy" id="5811"/>
    <lineage>
        <taxon>Eukaryota</taxon>
        <taxon>Sar</taxon>
        <taxon>Alveolata</taxon>
        <taxon>Apicomplexa</taxon>
        <taxon>Conoidasida</taxon>
        <taxon>Coccidia</taxon>
        <taxon>Eucoccidiorida</taxon>
        <taxon>Eimeriorina</taxon>
        <taxon>Sarcocystidae</taxon>
        <taxon>Toxoplasma</taxon>
    </lineage>
</organism>
<feature type="repeat" description="WD" evidence="3">
    <location>
        <begin position="438"/>
        <end position="480"/>
    </location>
</feature>
<dbReference type="PANTHER" id="PTHR19848:SF8">
    <property type="entry name" value="F-BOX AND WD REPEAT DOMAIN CONTAINING 7"/>
    <property type="match status" value="1"/>
</dbReference>
<feature type="region of interest" description="Disordered" evidence="4">
    <location>
        <begin position="1768"/>
        <end position="1825"/>
    </location>
</feature>
<feature type="region of interest" description="Disordered" evidence="4">
    <location>
        <begin position="1621"/>
        <end position="1661"/>
    </location>
</feature>
<feature type="region of interest" description="Disordered" evidence="4">
    <location>
        <begin position="876"/>
        <end position="938"/>
    </location>
</feature>
<feature type="compositionally biased region" description="Basic and acidic residues" evidence="4">
    <location>
        <begin position="1273"/>
        <end position="1285"/>
    </location>
</feature>
<dbReference type="InterPro" id="IPR036322">
    <property type="entry name" value="WD40_repeat_dom_sf"/>
</dbReference>
<dbReference type="EMBL" id="JAAUHK010000187">
    <property type="protein sequence ID" value="KAF4645602.1"/>
    <property type="molecule type" value="Genomic_DNA"/>
</dbReference>
<comment type="caution">
    <text evidence="6">The sequence shown here is derived from an EMBL/GenBank/DDBJ whole genome shotgun (WGS) entry which is preliminary data.</text>
</comment>
<dbReference type="PROSITE" id="PS50294">
    <property type="entry name" value="WD_REPEATS_REGION"/>
    <property type="match status" value="2"/>
</dbReference>
<evidence type="ECO:0000259" key="5">
    <source>
        <dbReference type="PROSITE" id="PS50222"/>
    </source>
</evidence>
<feature type="domain" description="EF-hand" evidence="5">
    <location>
        <begin position="255"/>
        <end position="290"/>
    </location>
</feature>
<feature type="repeat" description="WD" evidence="3">
    <location>
        <begin position="524"/>
        <end position="565"/>
    </location>
</feature>
<feature type="region of interest" description="Disordered" evidence="4">
    <location>
        <begin position="1424"/>
        <end position="1551"/>
    </location>
</feature>
<evidence type="ECO:0000313" key="6">
    <source>
        <dbReference type="EMBL" id="KAF4645602.1"/>
    </source>
</evidence>
<dbReference type="InterPro" id="IPR002048">
    <property type="entry name" value="EF_hand_dom"/>
</dbReference>
<dbReference type="SMART" id="SM00320">
    <property type="entry name" value="WD40"/>
    <property type="match status" value="11"/>
</dbReference>
<feature type="compositionally biased region" description="Low complexity" evidence="4">
    <location>
        <begin position="1"/>
        <end position="16"/>
    </location>
</feature>
<feature type="compositionally biased region" description="Basic and acidic residues" evidence="4">
    <location>
        <begin position="1312"/>
        <end position="1324"/>
    </location>
</feature>
<feature type="compositionally biased region" description="Acidic residues" evidence="4">
    <location>
        <begin position="876"/>
        <end position="885"/>
    </location>
</feature>
<feature type="compositionally biased region" description="Basic and acidic residues" evidence="4">
    <location>
        <begin position="1019"/>
        <end position="1037"/>
    </location>
</feature>
<feature type="compositionally biased region" description="Basic and acidic residues" evidence="4">
    <location>
        <begin position="1225"/>
        <end position="1266"/>
    </location>
</feature>
<feature type="compositionally biased region" description="Polar residues" evidence="4">
    <location>
        <begin position="1652"/>
        <end position="1661"/>
    </location>
</feature>
<feature type="compositionally biased region" description="Low complexity" evidence="4">
    <location>
        <begin position="1621"/>
        <end position="1638"/>
    </location>
</feature>
<feature type="compositionally biased region" description="Polar residues" evidence="4">
    <location>
        <begin position="1779"/>
        <end position="1797"/>
    </location>
</feature>
<gene>
    <name evidence="6" type="ORF">TGRH88_000880</name>
</gene>
<name>A0A7J6KFL0_TOXGO</name>
<evidence type="ECO:0000313" key="7">
    <source>
        <dbReference type="Proteomes" id="UP000557509"/>
    </source>
</evidence>
<dbReference type="GO" id="GO:0005509">
    <property type="term" value="F:calcium ion binding"/>
    <property type="evidence" value="ECO:0007669"/>
    <property type="project" value="InterPro"/>
</dbReference>
<evidence type="ECO:0000256" key="3">
    <source>
        <dbReference type="PROSITE-ProRule" id="PRU00221"/>
    </source>
</evidence>
<feature type="repeat" description="WD" evidence="3">
    <location>
        <begin position="406"/>
        <end position="437"/>
    </location>
</feature>
<feature type="region of interest" description="Disordered" evidence="4">
    <location>
        <begin position="131"/>
        <end position="150"/>
    </location>
</feature>
<evidence type="ECO:0000256" key="1">
    <source>
        <dbReference type="ARBA" id="ARBA00022574"/>
    </source>
</evidence>
<protein>
    <recommendedName>
        <fullName evidence="5">EF-hand domain-containing protein</fullName>
    </recommendedName>
</protein>
<dbReference type="PANTHER" id="PTHR19848">
    <property type="entry name" value="WD40 REPEAT PROTEIN"/>
    <property type="match status" value="1"/>
</dbReference>
<keyword evidence="2" id="KW-0677">Repeat</keyword>
<feature type="repeat" description="WD" evidence="3">
    <location>
        <begin position="481"/>
        <end position="513"/>
    </location>
</feature>
<dbReference type="Pfam" id="PF00400">
    <property type="entry name" value="WD40"/>
    <property type="match status" value="3"/>
</dbReference>